<protein>
    <submittedName>
        <fullName evidence="1">Uncharacterized protein</fullName>
    </submittedName>
</protein>
<organism evidence="1 2">
    <name type="scientific">Paraburkholderia dioscoreae</name>
    <dbReference type="NCBI Taxonomy" id="2604047"/>
    <lineage>
        <taxon>Bacteria</taxon>
        <taxon>Pseudomonadati</taxon>
        <taxon>Pseudomonadota</taxon>
        <taxon>Betaproteobacteria</taxon>
        <taxon>Burkholderiales</taxon>
        <taxon>Burkholderiaceae</taxon>
        <taxon>Paraburkholderia</taxon>
    </lineage>
</organism>
<reference evidence="1 2" key="1">
    <citation type="submission" date="2019-08" db="EMBL/GenBank/DDBJ databases">
        <authorList>
            <person name="Herpell B J."/>
        </authorList>
    </citation>
    <scope>NUCLEOTIDE SEQUENCE [LARGE SCALE GENOMIC DNA]</scope>
    <source>
        <strain evidence="2">Msb3</strain>
    </source>
</reference>
<dbReference type="EMBL" id="LR699553">
    <property type="protein sequence ID" value="VVD27090.1"/>
    <property type="molecule type" value="Genomic_DNA"/>
</dbReference>
<keyword evidence="2" id="KW-1185">Reference proteome</keyword>
<gene>
    <name evidence="1" type="ORF">PDMSB3_0628</name>
</gene>
<evidence type="ECO:0000313" key="2">
    <source>
        <dbReference type="Proteomes" id="UP000325811"/>
    </source>
</evidence>
<sequence length="85" mass="9302">MRRARRPRLRKGPGGVAAFVSQRAVVRGLSRVHAERHHEPVFAEPAFALPRIDVRRQFIDRGHAGCCVNGGHGAGLDRRSVVDGA</sequence>
<name>A0A5Q4YUH4_9BURK</name>
<accession>A0A5Q4YUH4</accession>
<dbReference type="KEGG" id="pdio:PDMSB3_0628"/>
<dbReference type="Proteomes" id="UP000325811">
    <property type="component" value="Chromosome I"/>
</dbReference>
<proteinExistence type="predicted"/>
<evidence type="ECO:0000313" key="1">
    <source>
        <dbReference type="EMBL" id="VVD27090.1"/>
    </source>
</evidence>
<dbReference type="AlphaFoldDB" id="A0A5Q4YUH4"/>